<keyword evidence="4" id="KW-0677">Repeat</keyword>
<dbReference type="SUPFAM" id="SSF48371">
    <property type="entry name" value="ARM repeat"/>
    <property type="match status" value="2"/>
</dbReference>
<gene>
    <name evidence="7" type="ORF">OBBRIDRAFT_855875</name>
</gene>
<protein>
    <submittedName>
        <fullName evidence="7">ARM repeat-containing protein</fullName>
    </submittedName>
</protein>
<name>A0A8E2DQC9_9APHY</name>
<keyword evidence="3" id="KW-0963">Cytoplasm</keyword>
<dbReference type="InterPro" id="IPR016024">
    <property type="entry name" value="ARM-type_fold"/>
</dbReference>
<feature type="repeat" description="ARM" evidence="6">
    <location>
        <begin position="507"/>
        <end position="534"/>
    </location>
</feature>
<evidence type="ECO:0000256" key="1">
    <source>
        <dbReference type="ARBA" id="ARBA00004123"/>
    </source>
</evidence>
<reference evidence="7 8" key="1">
    <citation type="submission" date="2016-07" db="EMBL/GenBank/DDBJ databases">
        <title>Draft genome of the white-rot fungus Obba rivulosa 3A-2.</title>
        <authorList>
            <consortium name="DOE Joint Genome Institute"/>
            <person name="Miettinen O."/>
            <person name="Riley R."/>
            <person name="Acob R."/>
            <person name="Barry K."/>
            <person name="Cullen D."/>
            <person name="De Vries R."/>
            <person name="Hainaut M."/>
            <person name="Hatakka A."/>
            <person name="Henrissat B."/>
            <person name="Hilden K."/>
            <person name="Kuo R."/>
            <person name="Labutti K."/>
            <person name="Lipzen A."/>
            <person name="Makela M.R."/>
            <person name="Sandor L."/>
            <person name="Spatafora J.W."/>
            <person name="Grigoriev I.V."/>
            <person name="Hibbett D.S."/>
        </authorList>
    </citation>
    <scope>NUCLEOTIDE SEQUENCE [LARGE SCALE GENOMIC DNA]</scope>
    <source>
        <strain evidence="7 8">3A-2</strain>
    </source>
</reference>
<keyword evidence="5" id="KW-0539">Nucleus</keyword>
<dbReference type="GO" id="GO:0005737">
    <property type="term" value="C:cytoplasm"/>
    <property type="evidence" value="ECO:0007669"/>
    <property type="project" value="UniProtKB-SubCell"/>
</dbReference>
<dbReference type="InterPro" id="IPR038739">
    <property type="entry name" value="ARMC8/Vid28"/>
</dbReference>
<proteinExistence type="predicted"/>
<sequence>MTIITVNVPTLKKVKNTLIGSPTAKVSLARDEELIATIVNCVNNPHLQLADEPQSSRDDIRIEAAHVIASLSYGGSAALRTLMRVNAPDAFLFAISRIRSTEPPALKAAITRAFRAMAAALADTVGPSQWGLRTNNFDMRNDAKITLDYIFQSAALDVLLPLLCDPNPQVIISAAQFVASAVRTQAHRAAVSEWLPPSERTKEIKGKRGWEKPGVTKSPSRQGGWVVRVLTSLLHRNNAKLQEAALSALASLAKDNQSVALTLARAPPEGGATLSTVLSLCKLRFVDLQLAACICATNVIRSAHPGHTSTTDHAAALSVMYVVNRLIASDSETPQTRTKACFTLFSLVSDDKELCKLAYDRGSLSKLASLVKAITPLERSVEWEEDEPESISRLREAALTTVAAISLFDDDIRCEVTGTLKLIPAIQVSLSHQHLGVRYAACQCVRAISRSVAVLRTNIVDTGLGMSVYQLFQKQNEDRRITYAASAVICNLVNDCSPLRPLLLERGVLERLVELLHSGDAGLRLNALWAIKNLLYKGSSGLKRKVMDAVKWPELVNLLTDIDPETQEQAFHVLRHIADGPEDVELIFQEMGKDVLLNCLARAMESDHDDVLLQAVCVLANIANSLSHQGAILSSARILENLRSCLFDAKVEVRRPAVSCVLELVRANPRSHKELHDAGIDSTLRHICEYSGGGISVSPTRRFLAGAHMGLEDDWEVKEKAKEALHWLERNAEVDMSI</sequence>
<dbReference type="PANTHER" id="PTHR15651">
    <property type="entry name" value="ARMADILLO REPEAT-CONTAINING PROTEIN 8"/>
    <property type="match status" value="1"/>
</dbReference>
<evidence type="ECO:0000256" key="3">
    <source>
        <dbReference type="ARBA" id="ARBA00022490"/>
    </source>
</evidence>
<accession>A0A8E2DQC9</accession>
<keyword evidence="8" id="KW-1185">Reference proteome</keyword>
<dbReference type="OrthoDB" id="5559898at2759"/>
<dbReference type="InterPro" id="IPR011989">
    <property type="entry name" value="ARM-like"/>
</dbReference>
<evidence type="ECO:0000313" key="7">
    <source>
        <dbReference type="EMBL" id="OCH93874.1"/>
    </source>
</evidence>
<evidence type="ECO:0000256" key="6">
    <source>
        <dbReference type="PROSITE-ProRule" id="PRU00259"/>
    </source>
</evidence>
<dbReference type="EMBL" id="KV722350">
    <property type="protein sequence ID" value="OCH93874.1"/>
    <property type="molecule type" value="Genomic_DNA"/>
</dbReference>
<dbReference type="AlphaFoldDB" id="A0A8E2DQC9"/>
<dbReference type="Pfam" id="PF00514">
    <property type="entry name" value="Arm"/>
    <property type="match status" value="1"/>
</dbReference>
<evidence type="ECO:0000256" key="5">
    <source>
        <dbReference type="ARBA" id="ARBA00023242"/>
    </source>
</evidence>
<dbReference type="SMART" id="SM00185">
    <property type="entry name" value="ARM"/>
    <property type="match status" value="5"/>
</dbReference>
<evidence type="ECO:0000256" key="2">
    <source>
        <dbReference type="ARBA" id="ARBA00004496"/>
    </source>
</evidence>
<comment type="subcellular location">
    <subcellularLocation>
        <location evidence="2">Cytoplasm</location>
    </subcellularLocation>
    <subcellularLocation>
        <location evidence="1">Nucleus</location>
    </subcellularLocation>
</comment>
<evidence type="ECO:0000256" key="4">
    <source>
        <dbReference type="ARBA" id="ARBA00022737"/>
    </source>
</evidence>
<dbReference type="InterPro" id="IPR000225">
    <property type="entry name" value="Armadillo"/>
</dbReference>
<evidence type="ECO:0000313" key="8">
    <source>
        <dbReference type="Proteomes" id="UP000250043"/>
    </source>
</evidence>
<organism evidence="7 8">
    <name type="scientific">Obba rivulosa</name>
    <dbReference type="NCBI Taxonomy" id="1052685"/>
    <lineage>
        <taxon>Eukaryota</taxon>
        <taxon>Fungi</taxon>
        <taxon>Dikarya</taxon>
        <taxon>Basidiomycota</taxon>
        <taxon>Agaricomycotina</taxon>
        <taxon>Agaricomycetes</taxon>
        <taxon>Polyporales</taxon>
        <taxon>Gelatoporiaceae</taxon>
        <taxon>Obba</taxon>
    </lineage>
</organism>
<dbReference type="Gene3D" id="1.25.10.10">
    <property type="entry name" value="Leucine-rich Repeat Variant"/>
    <property type="match status" value="3"/>
</dbReference>
<dbReference type="Proteomes" id="UP000250043">
    <property type="component" value="Unassembled WGS sequence"/>
</dbReference>
<dbReference type="GO" id="GO:0034657">
    <property type="term" value="C:GID complex"/>
    <property type="evidence" value="ECO:0007669"/>
    <property type="project" value="TreeGrafter"/>
</dbReference>
<dbReference type="PROSITE" id="PS50176">
    <property type="entry name" value="ARM_REPEAT"/>
    <property type="match status" value="1"/>
</dbReference>
<dbReference type="GO" id="GO:0005634">
    <property type="term" value="C:nucleus"/>
    <property type="evidence" value="ECO:0007669"/>
    <property type="project" value="UniProtKB-SubCell"/>
</dbReference>
<dbReference type="GO" id="GO:0043161">
    <property type="term" value="P:proteasome-mediated ubiquitin-dependent protein catabolic process"/>
    <property type="evidence" value="ECO:0007669"/>
    <property type="project" value="TreeGrafter"/>
</dbReference>
<dbReference type="PANTHER" id="PTHR15651:SF7">
    <property type="entry name" value="ARMADILLO REPEAT-CONTAINING PROTEIN 8"/>
    <property type="match status" value="1"/>
</dbReference>